<accession>A0AAJ1US36</accession>
<evidence type="ECO:0000256" key="1">
    <source>
        <dbReference type="SAM" id="SignalP"/>
    </source>
</evidence>
<dbReference type="Proteomes" id="UP000255476">
    <property type="component" value="Unassembled WGS sequence"/>
</dbReference>
<gene>
    <name evidence="2" type="primary">slaA_2</name>
    <name evidence="2" type="ORF">NCTC7023_01801</name>
</gene>
<dbReference type="GO" id="GO:0050482">
    <property type="term" value="P:arachidonate secretion"/>
    <property type="evidence" value="ECO:0007669"/>
    <property type="project" value="InterPro"/>
</dbReference>
<dbReference type="EMBL" id="UHHT01000001">
    <property type="protein sequence ID" value="SUO82433.1"/>
    <property type="molecule type" value="Genomic_DNA"/>
</dbReference>
<feature type="chain" id="PRO_5044472113" evidence="1">
    <location>
        <begin position="28"/>
        <end position="191"/>
    </location>
</feature>
<feature type="signal peptide" evidence="1">
    <location>
        <begin position="1"/>
        <end position="27"/>
    </location>
</feature>
<evidence type="ECO:0000313" key="3">
    <source>
        <dbReference type="Proteomes" id="UP000255476"/>
    </source>
</evidence>
<dbReference type="GO" id="GO:0004623">
    <property type="term" value="F:phospholipase A2 activity"/>
    <property type="evidence" value="ECO:0007669"/>
    <property type="project" value="InterPro"/>
</dbReference>
<dbReference type="AlphaFoldDB" id="A0AAJ1US36"/>
<protein>
    <submittedName>
        <fullName evidence="2">Phospholipase A2 SlaA</fullName>
    </submittedName>
</protein>
<dbReference type="InterPro" id="IPR036444">
    <property type="entry name" value="PLipase_A2_dom_sf"/>
</dbReference>
<dbReference type="RefSeq" id="WP_012679345.1">
    <property type="nucleotide sequence ID" value="NZ_CP065056.1"/>
</dbReference>
<proteinExistence type="predicted"/>
<name>A0AAJ1US36_STRSZ</name>
<keyword evidence="1" id="KW-0732">Signal</keyword>
<dbReference type="SUPFAM" id="SSF48619">
    <property type="entry name" value="Phospholipase A2, PLA2"/>
    <property type="match status" value="1"/>
</dbReference>
<dbReference type="Gene3D" id="1.20.90.10">
    <property type="entry name" value="Phospholipase A2 domain"/>
    <property type="match status" value="1"/>
</dbReference>
<evidence type="ECO:0000313" key="2">
    <source>
        <dbReference type="EMBL" id="SUO82433.1"/>
    </source>
</evidence>
<dbReference type="GO" id="GO:0006644">
    <property type="term" value="P:phospholipid metabolic process"/>
    <property type="evidence" value="ECO:0007669"/>
    <property type="project" value="InterPro"/>
</dbReference>
<organism evidence="2 3">
    <name type="scientific">Streptococcus equi subsp. zooepidemicus</name>
    <dbReference type="NCBI Taxonomy" id="40041"/>
    <lineage>
        <taxon>Bacteria</taxon>
        <taxon>Bacillati</taxon>
        <taxon>Bacillota</taxon>
        <taxon>Bacilli</taxon>
        <taxon>Lactobacillales</taxon>
        <taxon>Streptococcaceae</taxon>
        <taxon>Streptococcus</taxon>
    </lineage>
</organism>
<comment type="caution">
    <text evidence="2">The sequence shown here is derived from an EMBL/GenBank/DDBJ whole genome shotgun (WGS) entry which is preliminary data.</text>
</comment>
<sequence>MKKVINTILLAACFLFFLGNFTTNVLAEGINDKIENGTESDISFQNGELLKNYLILEGERVYFDYDRATQDKVSDDVLEMGMLVEAISKDYSEKTFTPDKYFKASWPIHGNYCGPGHNGNNFTLPVVDVLDQGCQNHDSCYKWGAGIGANCECNRQLVNYIKVYRRWMPANVLGVADAIRVYFETVGSIGC</sequence>
<reference evidence="2 3" key="1">
    <citation type="submission" date="2018-06" db="EMBL/GenBank/DDBJ databases">
        <authorList>
            <consortium name="Pathogen Informatics"/>
            <person name="Doyle S."/>
        </authorList>
    </citation>
    <scope>NUCLEOTIDE SEQUENCE [LARGE SCALE GENOMIC DNA]</scope>
    <source>
        <strain evidence="2 3">NCTC7023</strain>
    </source>
</reference>